<dbReference type="PANTHER" id="PTHR42844:SF1">
    <property type="entry name" value="DIHYDRONEOPTERIN ALDOLASE 1-RELATED"/>
    <property type="match status" value="1"/>
</dbReference>
<comment type="pathway">
    <text evidence="2">Cofactor biosynthesis; tetrahydrofolate biosynthesis; 2-amino-4-hydroxy-6-hydroxymethyl-7,8-dihydropteridine diphosphate from 7,8-dihydroneopterin triphosphate: step 3/4.</text>
</comment>
<evidence type="ECO:0000313" key="11">
    <source>
        <dbReference type="Proteomes" id="UP000199120"/>
    </source>
</evidence>
<comment type="similarity">
    <text evidence="3">Belongs to the DHNA family.</text>
</comment>
<evidence type="ECO:0000256" key="3">
    <source>
        <dbReference type="ARBA" id="ARBA00005708"/>
    </source>
</evidence>
<evidence type="ECO:0000256" key="5">
    <source>
        <dbReference type="ARBA" id="ARBA00022909"/>
    </source>
</evidence>
<sequence>MNLIDTVRLSRASGVAASALPFAFAAPHAAPASMDIVFIENFRGRTIIGIDDDELHTPQPVTMNLAIGVPSLRACHTDRIEDTVNYAAVRDALHALLATHGVKLLEALAEAVAQQLIDGFGAHWVRVQVAKPARFDDVDAVGVVIERRRDPVRAAYEGGYASLGEGLIPD</sequence>
<dbReference type="GO" id="GO:0004150">
    <property type="term" value="F:dihydroneopterin aldolase activity"/>
    <property type="evidence" value="ECO:0007669"/>
    <property type="project" value="UniProtKB-EC"/>
</dbReference>
<dbReference type="InterPro" id="IPR043133">
    <property type="entry name" value="GTP-CH-I_C/QueF"/>
</dbReference>
<name>A0A1H7LPZ8_9BURK</name>
<dbReference type="STRING" id="416943.SAMN05445871_3748"/>
<dbReference type="OrthoDB" id="9810587at2"/>
<evidence type="ECO:0000256" key="8">
    <source>
        <dbReference type="SAM" id="SignalP"/>
    </source>
</evidence>
<gene>
    <name evidence="10" type="ORF">SAMN05192542_104429</name>
</gene>
<comment type="catalytic activity">
    <reaction evidence="1">
        <text>7,8-dihydroneopterin = 6-hydroxymethyl-7,8-dihydropterin + glycolaldehyde</text>
        <dbReference type="Rhea" id="RHEA:10540"/>
        <dbReference type="ChEBI" id="CHEBI:17001"/>
        <dbReference type="ChEBI" id="CHEBI:17071"/>
        <dbReference type="ChEBI" id="CHEBI:44841"/>
        <dbReference type="EC" id="4.1.2.25"/>
    </reaction>
</comment>
<dbReference type="RefSeq" id="WP_090547684.1">
    <property type="nucleotide sequence ID" value="NZ_FNSR01000002.1"/>
</dbReference>
<dbReference type="SMART" id="SM00905">
    <property type="entry name" value="FolB"/>
    <property type="match status" value="1"/>
</dbReference>
<keyword evidence="11" id="KW-1185">Reference proteome</keyword>
<proteinExistence type="inferred from homology"/>
<evidence type="ECO:0000259" key="9">
    <source>
        <dbReference type="SMART" id="SM00905"/>
    </source>
</evidence>
<feature type="domain" description="Dihydroneopterin aldolase/epimerase" evidence="9">
    <location>
        <begin position="37"/>
        <end position="147"/>
    </location>
</feature>
<feature type="signal peptide" evidence="8">
    <location>
        <begin position="1"/>
        <end position="25"/>
    </location>
</feature>
<reference evidence="11" key="1">
    <citation type="submission" date="2016-10" db="EMBL/GenBank/DDBJ databases">
        <authorList>
            <person name="Varghese N."/>
            <person name="Submissions S."/>
        </authorList>
    </citation>
    <scope>NUCLEOTIDE SEQUENCE [LARGE SCALE GENOMIC DNA]</scope>
    <source>
        <strain evidence="11">LMG 26416</strain>
    </source>
</reference>
<dbReference type="EC" id="4.1.2.25" evidence="4"/>
<dbReference type="SUPFAM" id="SSF55620">
    <property type="entry name" value="Tetrahydrobiopterin biosynthesis enzymes-like"/>
    <property type="match status" value="1"/>
</dbReference>
<evidence type="ECO:0000256" key="6">
    <source>
        <dbReference type="ARBA" id="ARBA00023239"/>
    </source>
</evidence>
<keyword evidence="8" id="KW-0732">Signal</keyword>
<evidence type="ECO:0000313" key="10">
    <source>
        <dbReference type="EMBL" id="SEL00447.1"/>
    </source>
</evidence>
<dbReference type="InterPro" id="IPR006157">
    <property type="entry name" value="FolB_dom"/>
</dbReference>
<dbReference type="Proteomes" id="UP000199120">
    <property type="component" value="Unassembled WGS sequence"/>
</dbReference>
<evidence type="ECO:0000256" key="7">
    <source>
        <dbReference type="ARBA" id="ARBA00032903"/>
    </source>
</evidence>
<protein>
    <recommendedName>
        <fullName evidence="4">dihydroneopterin aldolase</fullName>
        <ecNumber evidence="4">4.1.2.25</ecNumber>
    </recommendedName>
    <alternativeName>
        <fullName evidence="7">7,8-dihydroneopterin aldolase</fullName>
    </alternativeName>
</protein>
<accession>A0A1H7LPZ8</accession>
<keyword evidence="6" id="KW-0456">Lyase</keyword>
<dbReference type="GO" id="GO:0005737">
    <property type="term" value="C:cytoplasm"/>
    <property type="evidence" value="ECO:0007669"/>
    <property type="project" value="TreeGrafter"/>
</dbReference>
<dbReference type="EMBL" id="FOAJ01000004">
    <property type="protein sequence ID" value="SEL00447.1"/>
    <property type="molecule type" value="Genomic_DNA"/>
</dbReference>
<dbReference type="NCBIfam" id="TIGR00526">
    <property type="entry name" value="folB_dom"/>
    <property type="match status" value="1"/>
</dbReference>
<evidence type="ECO:0000256" key="2">
    <source>
        <dbReference type="ARBA" id="ARBA00005013"/>
    </source>
</evidence>
<dbReference type="Pfam" id="PF02152">
    <property type="entry name" value="FolB"/>
    <property type="match status" value="1"/>
</dbReference>
<organism evidence="10 11">
    <name type="scientific">Paraburkholderia caballeronis</name>
    <dbReference type="NCBI Taxonomy" id="416943"/>
    <lineage>
        <taxon>Bacteria</taxon>
        <taxon>Pseudomonadati</taxon>
        <taxon>Pseudomonadota</taxon>
        <taxon>Betaproteobacteria</taxon>
        <taxon>Burkholderiales</taxon>
        <taxon>Burkholderiaceae</taxon>
        <taxon>Paraburkholderia</taxon>
    </lineage>
</organism>
<evidence type="ECO:0000256" key="4">
    <source>
        <dbReference type="ARBA" id="ARBA00013043"/>
    </source>
</evidence>
<dbReference type="InterPro" id="IPR006156">
    <property type="entry name" value="Dihydroneopterin_aldolase"/>
</dbReference>
<dbReference type="Gene3D" id="3.30.1130.10">
    <property type="match status" value="1"/>
</dbReference>
<keyword evidence="5" id="KW-0289">Folate biosynthesis</keyword>
<evidence type="ECO:0000256" key="1">
    <source>
        <dbReference type="ARBA" id="ARBA00001353"/>
    </source>
</evidence>
<dbReference type="AlphaFoldDB" id="A0A1H7LPZ8"/>
<dbReference type="PANTHER" id="PTHR42844">
    <property type="entry name" value="DIHYDRONEOPTERIN ALDOLASE 1-RELATED"/>
    <property type="match status" value="1"/>
</dbReference>
<dbReference type="GO" id="GO:0046656">
    <property type="term" value="P:folic acid biosynthetic process"/>
    <property type="evidence" value="ECO:0007669"/>
    <property type="project" value="UniProtKB-KW"/>
</dbReference>
<feature type="chain" id="PRO_5030029059" description="dihydroneopterin aldolase" evidence="8">
    <location>
        <begin position="26"/>
        <end position="170"/>
    </location>
</feature>